<evidence type="ECO:0000313" key="2">
    <source>
        <dbReference type="EMBL" id="DAD36403.1"/>
    </source>
</evidence>
<protein>
    <submittedName>
        <fullName evidence="1">Uncharacterized protein</fullName>
    </submittedName>
</protein>
<dbReference type="EMBL" id="DUZY01000004">
    <property type="protein sequence ID" value="DAD36403.1"/>
    <property type="molecule type" value="Genomic_DNA"/>
</dbReference>
<evidence type="ECO:0000313" key="3">
    <source>
        <dbReference type="Proteomes" id="UP000607653"/>
    </source>
</evidence>
<dbReference type="EMBL" id="DUZY01000004">
    <property type="protein sequence ID" value="DAD36402.1"/>
    <property type="molecule type" value="Genomic_DNA"/>
</dbReference>
<comment type="caution">
    <text evidence="1">The sequence shown here is derived from an EMBL/GenBank/DDBJ whole genome shotgun (WGS) entry which is preliminary data.</text>
</comment>
<sequence>MASKVVRATKLRQLDFSSGDDPDIVLSHPESHLLSRCNRIKSKNSDGRSSTTRRGRWKRGLQGGKPWLQWIGRRQDYNLAPGSYRLCFRDLATPAYNYISRKTKALYHWLSGEVVDQTTTQNEVMLVDPYFSIPVVVPVTTAASHI</sequence>
<proteinExistence type="predicted"/>
<keyword evidence="3" id="KW-1185">Reference proteome</keyword>
<accession>A0A822YUP4</accession>
<dbReference type="AlphaFoldDB" id="A0A822YUP4"/>
<evidence type="ECO:0000313" key="1">
    <source>
        <dbReference type="EMBL" id="DAD36402.1"/>
    </source>
</evidence>
<dbReference type="Proteomes" id="UP000607653">
    <property type="component" value="Unassembled WGS sequence"/>
</dbReference>
<name>A0A822YUP4_NELNU</name>
<gene>
    <name evidence="1" type="ORF">HUJ06_007043</name>
    <name evidence="2" type="ORF">HUJ06_007044</name>
</gene>
<organism evidence="1 3">
    <name type="scientific">Nelumbo nucifera</name>
    <name type="common">Sacred lotus</name>
    <dbReference type="NCBI Taxonomy" id="4432"/>
    <lineage>
        <taxon>Eukaryota</taxon>
        <taxon>Viridiplantae</taxon>
        <taxon>Streptophyta</taxon>
        <taxon>Embryophyta</taxon>
        <taxon>Tracheophyta</taxon>
        <taxon>Spermatophyta</taxon>
        <taxon>Magnoliopsida</taxon>
        <taxon>Proteales</taxon>
        <taxon>Nelumbonaceae</taxon>
        <taxon>Nelumbo</taxon>
    </lineage>
</organism>
<reference evidence="1 3" key="1">
    <citation type="journal article" date="2020" name="Mol. Biol. Evol.">
        <title>Distinct Expression and Methylation Patterns for Genes with Different Fates following a Single Whole-Genome Duplication in Flowering Plants.</title>
        <authorList>
            <person name="Shi T."/>
            <person name="Rahmani R.S."/>
            <person name="Gugger P.F."/>
            <person name="Wang M."/>
            <person name="Li H."/>
            <person name="Zhang Y."/>
            <person name="Li Z."/>
            <person name="Wang Q."/>
            <person name="Van de Peer Y."/>
            <person name="Marchal K."/>
            <person name="Chen J."/>
        </authorList>
    </citation>
    <scope>NUCLEOTIDE SEQUENCE [LARGE SCALE GENOMIC DNA]</scope>
    <source>
        <tissue evidence="1">Leaf</tissue>
    </source>
</reference>